<evidence type="ECO:0000313" key="1">
    <source>
        <dbReference type="EMBL" id="RQD76534.1"/>
    </source>
</evidence>
<dbReference type="Proteomes" id="UP000285138">
    <property type="component" value="Unassembled WGS sequence"/>
</dbReference>
<dbReference type="AlphaFoldDB" id="A0A424YFH7"/>
<dbReference type="Gene3D" id="3.20.20.210">
    <property type="match status" value="1"/>
</dbReference>
<comment type="caution">
    <text evidence="1">The sequence shown here is derived from an EMBL/GenBank/DDBJ whole genome shotgun (WGS) entry which is preliminary data.</text>
</comment>
<evidence type="ECO:0008006" key="3">
    <source>
        <dbReference type="Google" id="ProtNLM"/>
    </source>
</evidence>
<gene>
    <name evidence="1" type="ORF">D5R97_04310</name>
</gene>
<sequence>MNNKIKKPYRMATGVGSFPHKKVDEALDLIFTHLPLIPHWPQLPALSDSEGFVEQYLHPLVKIGAIKYKEQGSPYFDSENSSFLDILTKFYELYLKAKDNEKEAGEHFVMSSKFASGFHSFTERLEKEGTGPALFLKGQISGPVTVGLRLTDGKRQPSFYRQELRDLLTNTLELQLDWQIKELKKFGLPVIIFIDDPGLCFFGQASYIGLSREEIQESLRTLVETIHGLDALAGVHVCSGIDWNILTELQVDIINVDAVKYFEPLLVYIDTFKEFYEKGGLMAWGVIPTDQRIEEENKETVLERLHNCLDTLSQKGIPRSQLEEQLMITPSCGTGTLTRELGEKIYAILGEIQSKYL</sequence>
<proteinExistence type="predicted"/>
<protein>
    <recommendedName>
        <fullName evidence="3">Methionine synthase</fullName>
    </recommendedName>
</protein>
<dbReference type="SUPFAM" id="SSF51726">
    <property type="entry name" value="UROD/MetE-like"/>
    <property type="match status" value="1"/>
</dbReference>
<evidence type="ECO:0000313" key="2">
    <source>
        <dbReference type="Proteomes" id="UP000285138"/>
    </source>
</evidence>
<organism evidence="1 2">
    <name type="scientific">Candidatus Syntrophonatronum acetioxidans</name>
    <dbReference type="NCBI Taxonomy" id="1795816"/>
    <lineage>
        <taxon>Bacteria</taxon>
        <taxon>Bacillati</taxon>
        <taxon>Bacillota</taxon>
        <taxon>Clostridia</taxon>
        <taxon>Eubacteriales</taxon>
        <taxon>Syntrophomonadaceae</taxon>
        <taxon>Candidatus Syntrophonatronum</taxon>
    </lineage>
</organism>
<accession>A0A424YFH7</accession>
<dbReference type="InterPro" id="IPR038071">
    <property type="entry name" value="UROD/MetE-like_sf"/>
</dbReference>
<dbReference type="EMBL" id="QZAA01000113">
    <property type="protein sequence ID" value="RQD76534.1"/>
    <property type="molecule type" value="Genomic_DNA"/>
</dbReference>
<name>A0A424YFH7_9FIRM</name>
<reference evidence="1 2" key="1">
    <citation type="submission" date="2018-08" db="EMBL/GenBank/DDBJ databases">
        <title>The metabolism and importance of syntrophic acetate oxidation coupled to methane or sulfide production in haloalkaline environments.</title>
        <authorList>
            <person name="Timmers P.H.A."/>
            <person name="Vavourakis C.D."/>
            <person name="Sorokin D.Y."/>
            <person name="Sinninghe Damste J.S."/>
            <person name="Muyzer G."/>
            <person name="Stams A.J.M."/>
            <person name="Plugge C.M."/>
        </authorList>
    </citation>
    <scope>NUCLEOTIDE SEQUENCE [LARGE SCALE GENOMIC DNA]</scope>
    <source>
        <strain evidence="1">MSAO_Bac1</strain>
    </source>
</reference>